<dbReference type="PANTHER" id="PTHR21312:SF28">
    <property type="entry name" value="OVOINHIBITOR-RELATED"/>
    <property type="match status" value="1"/>
</dbReference>
<name>A0A7M4F4D7_CROPO</name>
<comment type="subcellular location">
    <subcellularLocation>
        <location evidence="1">Secreted</location>
    </subcellularLocation>
</comment>
<dbReference type="Proteomes" id="UP000594220">
    <property type="component" value="Unplaced"/>
</dbReference>
<feature type="domain" description="Kazal-like" evidence="7">
    <location>
        <begin position="167"/>
        <end position="208"/>
    </location>
</feature>
<dbReference type="AlphaFoldDB" id="A0A7M4F4D7"/>
<reference evidence="8" key="1">
    <citation type="submission" date="2025-08" db="UniProtKB">
        <authorList>
            <consortium name="Ensembl"/>
        </authorList>
    </citation>
    <scope>IDENTIFICATION</scope>
</reference>
<accession>A0A7M4F4D7</accession>
<dbReference type="GO" id="GO:0005576">
    <property type="term" value="C:extracellular region"/>
    <property type="evidence" value="ECO:0007669"/>
    <property type="project" value="UniProtKB-SubCell"/>
</dbReference>
<dbReference type="Pfam" id="PF00050">
    <property type="entry name" value="Kazal_1"/>
    <property type="match status" value="3"/>
</dbReference>
<evidence type="ECO:0000313" key="8">
    <source>
        <dbReference type="Ensembl" id="ENSCPRP00005019365.1"/>
    </source>
</evidence>
<dbReference type="GO" id="GO:0004867">
    <property type="term" value="F:serine-type endopeptidase inhibitor activity"/>
    <property type="evidence" value="ECO:0007669"/>
    <property type="project" value="UniProtKB-KW"/>
</dbReference>
<dbReference type="Gene3D" id="3.30.60.30">
    <property type="match status" value="3"/>
</dbReference>
<sequence>MHRQRPARSTSQGGFIGAAVASRYLRFLVQVDCRNYPSWTTKEGKAMIVCPRIYNPTCGTDGVSYGSFCEICAHNLEHGTHVGMKHHGECKDFQKVSKNRSQHVTACPFNLAEVCGTDGVTYDTDCNLCAHNWEHGTHIDIKHDGKCQSDLAEVSLPRGPNGTVLVACPMIYDPLCGKDGKTYASECMLCNHNLQSNRTLTLSHYGEC</sequence>
<feature type="domain" description="Kazal-like" evidence="7">
    <location>
        <begin position="84"/>
        <end position="149"/>
    </location>
</feature>
<dbReference type="GeneTree" id="ENSGT00940000165772"/>
<keyword evidence="2" id="KW-0964">Secreted</keyword>
<keyword evidence="5" id="KW-1015">Disulfide bond</keyword>
<dbReference type="SMART" id="SM00280">
    <property type="entry name" value="KAZAL"/>
    <property type="match status" value="3"/>
</dbReference>
<dbReference type="SUPFAM" id="SSF100895">
    <property type="entry name" value="Kazal-type serine protease inhibitors"/>
    <property type="match status" value="3"/>
</dbReference>
<dbReference type="PROSITE" id="PS51465">
    <property type="entry name" value="KAZAL_2"/>
    <property type="match status" value="3"/>
</dbReference>
<dbReference type="Ensembl" id="ENSCPRT00005022662.1">
    <property type="protein sequence ID" value="ENSCPRP00005019365.1"/>
    <property type="gene ID" value="ENSCPRG00005013516.1"/>
</dbReference>
<evidence type="ECO:0000256" key="4">
    <source>
        <dbReference type="ARBA" id="ARBA00022900"/>
    </source>
</evidence>
<evidence type="ECO:0000259" key="7">
    <source>
        <dbReference type="PROSITE" id="PS51465"/>
    </source>
</evidence>
<evidence type="ECO:0000256" key="6">
    <source>
        <dbReference type="ARBA" id="ARBA00023180"/>
    </source>
</evidence>
<protein>
    <recommendedName>
        <fullName evidence="7">Kazal-like domain-containing protein</fullName>
    </recommendedName>
</protein>
<evidence type="ECO:0000256" key="3">
    <source>
        <dbReference type="ARBA" id="ARBA00022690"/>
    </source>
</evidence>
<keyword evidence="9" id="KW-1185">Reference proteome</keyword>
<dbReference type="PANTHER" id="PTHR21312">
    <property type="entry name" value="SERINE PROTEASE INHIBITOR"/>
    <property type="match status" value="1"/>
</dbReference>
<dbReference type="PROSITE" id="PS00282">
    <property type="entry name" value="KAZAL_1"/>
    <property type="match status" value="2"/>
</dbReference>
<feature type="domain" description="Kazal-like" evidence="7">
    <location>
        <begin position="27"/>
        <end position="83"/>
    </location>
</feature>
<proteinExistence type="predicted"/>
<keyword evidence="3" id="KW-0646">Protease inhibitor</keyword>
<dbReference type="InterPro" id="IPR036058">
    <property type="entry name" value="Kazal_dom_sf"/>
</dbReference>
<reference evidence="8" key="2">
    <citation type="submission" date="2025-09" db="UniProtKB">
        <authorList>
            <consortium name="Ensembl"/>
        </authorList>
    </citation>
    <scope>IDENTIFICATION</scope>
</reference>
<evidence type="ECO:0000256" key="5">
    <source>
        <dbReference type="ARBA" id="ARBA00023157"/>
    </source>
</evidence>
<dbReference type="InterPro" id="IPR002350">
    <property type="entry name" value="Kazal_dom"/>
</dbReference>
<dbReference type="FunFam" id="3.30.60.30:FF:000036">
    <property type="entry name" value="Ovomucoid"/>
    <property type="match status" value="3"/>
</dbReference>
<organism evidence="8 9">
    <name type="scientific">Crocodylus porosus</name>
    <name type="common">Saltwater crocodile</name>
    <name type="synonym">Estuarine crocodile</name>
    <dbReference type="NCBI Taxonomy" id="8502"/>
    <lineage>
        <taxon>Eukaryota</taxon>
        <taxon>Metazoa</taxon>
        <taxon>Chordata</taxon>
        <taxon>Craniata</taxon>
        <taxon>Vertebrata</taxon>
        <taxon>Euteleostomi</taxon>
        <taxon>Archelosauria</taxon>
        <taxon>Archosauria</taxon>
        <taxon>Crocodylia</taxon>
        <taxon>Longirostres</taxon>
        <taxon>Crocodylidae</taxon>
        <taxon>Crocodylus</taxon>
    </lineage>
</organism>
<keyword evidence="6" id="KW-0325">Glycoprotein</keyword>
<evidence type="ECO:0000256" key="2">
    <source>
        <dbReference type="ARBA" id="ARBA00022525"/>
    </source>
</evidence>
<keyword evidence="4" id="KW-0722">Serine protease inhibitor</keyword>
<evidence type="ECO:0000313" key="9">
    <source>
        <dbReference type="Proteomes" id="UP000594220"/>
    </source>
</evidence>
<evidence type="ECO:0000256" key="1">
    <source>
        <dbReference type="ARBA" id="ARBA00004613"/>
    </source>
</evidence>